<dbReference type="SUPFAM" id="SSF88659">
    <property type="entry name" value="Sigma3 and sigma4 domains of RNA polymerase sigma factors"/>
    <property type="match status" value="1"/>
</dbReference>
<proteinExistence type="predicted"/>
<dbReference type="InterPro" id="IPR013324">
    <property type="entry name" value="RNA_pol_sigma_r3/r4-like"/>
</dbReference>
<accession>A0ABT2RN32</accession>
<dbReference type="EMBL" id="JAOQJU010000010">
    <property type="protein sequence ID" value="MCU6686805.1"/>
    <property type="molecule type" value="Genomic_DNA"/>
</dbReference>
<gene>
    <name evidence="1" type="ORF">OCV99_09655</name>
</gene>
<name>A0ABT2RN32_9FIRM</name>
<comment type="caution">
    <text evidence="1">The sequence shown here is derived from an EMBL/GenBank/DDBJ whole genome shotgun (WGS) entry which is preliminary data.</text>
</comment>
<reference evidence="1 2" key="1">
    <citation type="journal article" date="2021" name="ISME Commun">
        <title>Automated analysis of genomic sequences facilitates high-throughput and comprehensive description of bacteria.</title>
        <authorList>
            <person name="Hitch T.C.A."/>
        </authorList>
    </citation>
    <scope>NUCLEOTIDE SEQUENCE [LARGE SCALE GENOMIC DNA]</scope>
    <source>
        <strain evidence="1 2">Sanger_03</strain>
    </source>
</reference>
<evidence type="ECO:0000313" key="2">
    <source>
        <dbReference type="Proteomes" id="UP001652431"/>
    </source>
</evidence>
<organism evidence="1 2">
    <name type="scientific">Dorea acetigenes</name>
    <dbReference type="NCBI Taxonomy" id="2981787"/>
    <lineage>
        <taxon>Bacteria</taxon>
        <taxon>Bacillati</taxon>
        <taxon>Bacillota</taxon>
        <taxon>Clostridia</taxon>
        <taxon>Lachnospirales</taxon>
        <taxon>Lachnospiraceae</taxon>
        <taxon>Dorea</taxon>
    </lineage>
</organism>
<sequence>MTEKPVKRGFGWKRMGDVHKADAECAIMLKEIIRRLPELREYCRYFESRRKSLLTMAEIEEGEITFLNVGKIKELMGLPMSEEDKKALFAYFDASTQIMVLETGMEGLPEGQYREIAYDRYFERMSYQEIMQKHSVNKKTVQRALGKTKAYLLTYSRWYLDLAGKVKESINQ</sequence>
<keyword evidence="2" id="KW-1185">Reference proteome</keyword>
<dbReference type="InterPro" id="IPR036388">
    <property type="entry name" value="WH-like_DNA-bd_sf"/>
</dbReference>
<dbReference type="Proteomes" id="UP001652431">
    <property type="component" value="Unassembled WGS sequence"/>
</dbReference>
<dbReference type="RefSeq" id="WP_158370144.1">
    <property type="nucleotide sequence ID" value="NZ_JAOQJU010000010.1"/>
</dbReference>
<evidence type="ECO:0000313" key="1">
    <source>
        <dbReference type="EMBL" id="MCU6686805.1"/>
    </source>
</evidence>
<dbReference type="Gene3D" id="1.10.10.10">
    <property type="entry name" value="Winged helix-like DNA-binding domain superfamily/Winged helix DNA-binding domain"/>
    <property type="match status" value="1"/>
</dbReference>
<protein>
    <submittedName>
        <fullName evidence="1">Sigma-70 family RNA polymerase sigma factor</fullName>
    </submittedName>
</protein>